<keyword evidence="1" id="KW-0472">Membrane</keyword>
<reference evidence="2 3" key="1">
    <citation type="submission" date="2017-01" db="EMBL/GenBank/DDBJ databases">
        <title>The complete genome sequence of a sulfur-oxidizing marine bacterium Thioclava sp. 25B10_4T.</title>
        <authorList>
            <person name="Liu Y."/>
            <person name="Lai Q."/>
            <person name="Shao Z."/>
        </authorList>
    </citation>
    <scope>NUCLEOTIDE SEQUENCE [LARGE SCALE GENOMIC DNA]</scope>
    <source>
        <strain evidence="2 3">25B10_4</strain>
    </source>
</reference>
<dbReference type="RefSeq" id="WP_075774773.1">
    <property type="nucleotide sequence ID" value="NZ_CP019437.1"/>
</dbReference>
<sequence length="72" mass="7605">MSDTTEQGGTVTEGGVVLVDPSTKSYTYTVNIAWASTVVLLVLIVVVSLMRGAKVKRQLTEAEARRKGGAHG</sequence>
<proteinExistence type="predicted"/>
<keyword evidence="3" id="KW-1185">Reference proteome</keyword>
<dbReference type="EMBL" id="CP019437">
    <property type="protein sequence ID" value="AQS48212.1"/>
    <property type="molecule type" value="Genomic_DNA"/>
</dbReference>
<dbReference type="Proteomes" id="UP000185622">
    <property type="component" value="Chromosome"/>
</dbReference>
<keyword evidence="1" id="KW-0812">Transmembrane</keyword>
<organism evidence="2 3">
    <name type="scientific">Thioclava nitratireducens</name>
    <dbReference type="NCBI Taxonomy" id="1915078"/>
    <lineage>
        <taxon>Bacteria</taxon>
        <taxon>Pseudomonadati</taxon>
        <taxon>Pseudomonadota</taxon>
        <taxon>Alphaproteobacteria</taxon>
        <taxon>Rhodobacterales</taxon>
        <taxon>Paracoccaceae</taxon>
        <taxon>Thioclava</taxon>
    </lineage>
</organism>
<protein>
    <recommendedName>
        <fullName evidence="4">Heme exporter protein D</fullName>
    </recommendedName>
</protein>
<accession>A0ABM6IHJ7</accession>
<gene>
    <name evidence="2" type="ORF">BMG03_10680</name>
</gene>
<evidence type="ECO:0008006" key="4">
    <source>
        <dbReference type="Google" id="ProtNLM"/>
    </source>
</evidence>
<evidence type="ECO:0000313" key="2">
    <source>
        <dbReference type="EMBL" id="AQS48212.1"/>
    </source>
</evidence>
<evidence type="ECO:0000256" key="1">
    <source>
        <dbReference type="SAM" id="Phobius"/>
    </source>
</evidence>
<evidence type="ECO:0000313" key="3">
    <source>
        <dbReference type="Proteomes" id="UP000185622"/>
    </source>
</evidence>
<name>A0ABM6IHJ7_9RHOB</name>
<feature type="transmembrane region" description="Helical" evidence="1">
    <location>
        <begin position="32"/>
        <end position="50"/>
    </location>
</feature>
<keyword evidence="1" id="KW-1133">Transmembrane helix</keyword>